<reference evidence="7 8" key="1">
    <citation type="submission" date="2024-06" db="EMBL/GenBank/DDBJ databases">
        <title>Complete genome of Phlyctema vagabunda strain 19-DSS-EL-015.</title>
        <authorList>
            <person name="Fiorenzani C."/>
        </authorList>
    </citation>
    <scope>NUCLEOTIDE SEQUENCE [LARGE SCALE GENOMIC DNA]</scope>
    <source>
        <strain evidence="7 8">19-DSS-EL-015</strain>
    </source>
</reference>
<dbReference type="InterPro" id="IPR018060">
    <property type="entry name" value="HTH_AraC"/>
</dbReference>
<protein>
    <submittedName>
        <fullName evidence="7">DNA repair and transcription factor ada</fullName>
    </submittedName>
</protein>
<evidence type="ECO:0000256" key="4">
    <source>
        <dbReference type="ARBA" id="ARBA00023159"/>
    </source>
</evidence>
<dbReference type="Pfam" id="PF00165">
    <property type="entry name" value="HTH_AraC"/>
    <property type="match status" value="1"/>
</dbReference>
<dbReference type="Proteomes" id="UP001629113">
    <property type="component" value="Unassembled WGS sequence"/>
</dbReference>
<dbReference type="PROSITE" id="PS01124">
    <property type="entry name" value="HTH_ARAC_FAMILY_2"/>
    <property type="match status" value="1"/>
</dbReference>
<dbReference type="EMBL" id="JBFCZG010000005">
    <property type="protein sequence ID" value="KAL3422398.1"/>
    <property type="molecule type" value="Genomic_DNA"/>
</dbReference>
<name>A0ABR4PGE4_9HELO</name>
<evidence type="ECO:0000259" key="6">
    <source>
        <dbReference type="PROSITE" id="PS01124"/>
    </source>
</evidence>
<keyword evidence="5" id="KW-0804">Transcription</keyword>
<keyword evidence="2" id="KW-0808">Transferase</keyword>
<evidence type="ECO:0000256" key="1">
    <source>
        <dbReference type="ARBA" id="ARBA00001947"/>
    </source>
</evidence>
<accession>A0ABR4PGE4</accession>
<organism evidence="7 8">
    <name type="scientific">Phlyctema vagabunda</name>
    <dbReference type="NCBI Taxonomy" id="108571"/>
    <lineage>
        <taxon>Eukaryota</taxon>
        <taxon>Fungi</taxon>
        <taxon>Dikarya</taxon>
        <taxon>Ascomycota</taxon>
        <taxon>Pezizomycotina</taxon>
        <taxon>Leotiomycetes</taxon>
        <taxon>Helotiales</taxon>
        <taxon>Dermateaceae</taxon>
        <taxon>Phlyctema</taxon>
    </lineage>
</organism>
<dbReference type="Pfam" id="PF02805">
    <property type="entry name" value="Ada_Zn_binding"/>
    <property type="match status" value="1"/>
</dbReference>
<dbReference type="InterPro" id="IPR004026">
    <property type="entry name" value="Ada_DNA_repair_Zn-bd"/>
</dbReference>
<evidence type="ECO:0000256" key="5">
    <source>
        <dbReference type="ARBA" id="ARBA00023163"/>
    </source>
</evidence>
<evidence type="ECO:0000256" key="2">
    <source>
        <dbReference type="ARBA" id="ARBA00022603"/>
    </source>
</evidence>
<proteinExistence type="predicted"/>
<keyword evidence="8" id="KW-1185">Reference proteome</keyword>
<keyword evidence="4" id="KW-0010">Activator</keyword>
<keyword evidence="2" id="KW-0489">Methyltransferase</keyword>
<comment type="caution">
    <text evidence="7">The sequence shown here is derived from an EMBL/GenBank/DDBJ whole genome shotgun (WGS) entry which is preliminary data.</text>
</comment>
<dbReference type="InterPro" id="IPR035451">
    <property type="entry name" value="Ada-like_dom_sf"/>
</dbReference>
<dbReference type="Gene3D" id="3.40.10.10">
    <property type="entry name" value="DNA Methylphosphotriester Repair Domain"/>
    <property type="match status" value="1"/>
</dbReference>
<dbReference type="SUPFAM" id="SSF46689">
    <property type="entry name" value="Homeodomain-like"/>
    <property type="match status" value="1"/>
</dbReference>
<dbReference type="InterPro" id="IPR009057">
    <property type="entry name" value="Homeodomain-like_sf"/>
</dbReference>
<evidence type="ECO:0000256" key="3">
    <source>
        <dbReference type="ARBA" id="ARBA00023015"/>
    </source>
</evidence>
<feature type="domain" description="HTH araC/xylS-type" evidence="6">
    <location>
        <begin position="99"/>
        <end position="139"/>
    </location>
</feature>
<gene>
    <name evidence="7" type="ORF">PVAG01_06554</name>
</gene>
<sequence>MDAFSDPDARWIAVQTRNPLASNSFIYSVITTRIYCRPTCPSRCARRANVIFHESAAAAEADGYRACKRCRPDVLEHNGEGEKQRKTILKACDILGGELAQEKKWAVKNLAAEVGLTESHFCRVFKKITGMTVGDYRARLSITAQGKVDGPNHRSLEESLVWVSPASDSIILQEHQSADANLLDWNHGSDKIPPDLSILHNPALYDFGTVEDFQLTFQGAVDNLLEPCVSTFYDSCLEDDGLEFFDFSLLSQDQLGEQ</sequence>
<dbReference type="Gene3D" id="1.10.10.60">
    <property type="entry name" value="Homeodomain-like"/>
    <property type="match status" value="1"/>
</dbReference>
<comment type="cofactor">
    <cofactor evidence="1">
        <name>Zn(2+)</name>
        <dbReference type="ChEBI" id="CHEBI:29105"/>
    </cofactor>
</comment>
<evidence type="ECO:0000313" key="7">
    <source>
        <dbReference type="EMBL" id="KAL3422398.1"/>
    </source>
</evidence>
<dbReference type="SUPFAM" id="SSF57884">
    <property type="entry name" value="Ada DNA repair protein, N-terminal domain (N-Ada 10)"/>
    <property type="match status" value="1"/>
</dbReference>
<evidence type="ECO:0000313" key="8">
    <source>
        <dbReference type="Proteomes" id="UP001629113"/>
    </source>
</evidence>
<keyword evidence="3" id="KW-0805">Transcription regulation</keyword>